<keyword evidence="1" id="KW-0808">Transferase</keyword>
<reference evidence="4 5" key="1">
    <citation type="journal article" date="2014" name="PLoS ONE">
        <title>The first complete genome sequence of the class fimbriimonadia in the phylum armatimonadetes.</title>
        <authorList>
            <person name="Hu Z.Y."/>
            <person name="Wang Y.Z."/>
            <person name="Im W.T."/>
            <person name="Wang S.Y."/>
            <person name="Zhao G.P."/>
            <person name="Zheng H.J."/>
            <person name="Quan Z.X."/>
        </authorList>
    </citation>
    <scope>NUCLEOTIDE SEQUENCE [LARGE SCALE GENOMIC DNA]</scope>
    <source>
        <strain evidence="4">Gsoil 348</strain>
    </source>
</reference>
<name>A0A068NQN8_FIMGI</name>
<organism evidence="4 5">
    <name type="scientific">Fimbriimonas ginsengisoli Gsoil 348</name>
    <dbReference type="NCBI Taxonomy" id="661478"/>
    <lineage>
        <taxon>Bacteria</taxon>
        <taxon>Bacillati</taxon>
        <taxon>Armatimonadota</taxon>
        <taxon>Fimbriimonadia</taxon>
        <taxon>Fimbriimonadales</taxon>
        <taxon>Fimbriimonadaceae</taxon>
        <taxon>Fimbriimonas</taxon>
    </lineage>
</organism>
<evidence type="ECO:0000313" key="5">
    <source>
        <dbReference type="Proteomes" id="UP000027982"/>
    </source>
</evidence>
<dbReference type="SUPFAM" id="SSF55729">
    <property type="entry name" value="Acyl-CoA N-acyltransferases (Nat)"/>
    <property type="match status" value="1"/>
</dbReference>
<keyword evidence="5" id="KW-1185">Reference proteome</keyword>
<evidence type="ECO:0000256" key="1">
    <source>
        <dbReference type="ARBA" id="ARBA00022679"/>
    </source>
</evidence>
<dbReference type="GO" id="GO:0016747">
    <property type="term" value="F:acyltransferase activity, transferring groups other than amino-acyl groups"/>
    <property type="evidence" value="ECO:0007669"/>
    <property type="project" value="InterPro"/>
</dbReference>
<dbReference type="HOGENOM" id="CLU_1683953_0_0_0"/>
<dbReference type="CDD" id="cd04301">
    <property type="entry name" value="NAT_SF"/>
    <property type="match status" value="1"/>
</dbReference>
<keyword evidence="2" id="KW-0012">Acyltransferase</keyword>
<sequence length="156" mass="16873">MEIRKGIDPPGLSEFVSRAFLASPVFAGVDEVRYQPERIALSLAKGEALLAYDGGRLVGSVTLFPPDHASACEAFRTNPQVGLLAVDPNLGGRGIGAFLMDAIEREASANHEKLALSVTERGTALIAMYERRGYERVGSFTWPQAISPSLIMIRQL</sequence>
<proteinExistence type="predicted"/>
<dbReference type="PANTHER" id="PTHR43877:SF2">
    <property type="entry name" value="AMINOALKYLPHOSPHONATE N-ACETYLTRANSFERASE-RELATED"/>
    <property type="match status" value="1"/>
</dbReference>
<dbReference type="AlphaFoldDB" id="A0A068NQN8"/>
<dbReference type="KEGG" id="fgi:OP10G_2383"/>
<gene>
    <name evidence="4" type="ORF">OP10G_2383</name>
</gene>
<evidence type="ECO:0000259" key="3">
    <source>
        <dbReference type="PROSITE" id="PS51186"/>
    </source>
</evidence>
<dbReference type="RefSeq" id="WP_025225690.1">
    <property type="nucleotide sequence ID" value="NZ_CP007139.1"/>
</dbReference>
<protein>
    <recommendedName>
        <fullName evidence="3">N-acetyltransferase domain-containing protein</fullName>
    </recommendedName>
</protein>
<dbReference type="InterPro" id="IPR000182">
    <property type="entry name" value="GNAT_dom"/>
</dbReference>
<dbReference type="InterPro" id="IPR016181">
    <property type="entry name" value="Acyl_CoA_acyltransferase"/>
</dbReference>
<dbReference type="eggNOG" id="COG0456">
    <property type="taxonomic scope" value="Bacteria"/>
</dbReference>
<dbReference type="PANTHER" id="PTHR43877">
    <property type="entry name" value="AMINOALKYLPHOSPHONATE N-ACETYLTRANSFERASE-RELATED-RELATED"/>
    <property type="match status" value="1"/>
</dbReference>
<dbReference type="InterPro" id="IPR050832">
    <property type="entry name" value="Bact_Acetyltransf"/>
</dbReference>
<evidence type="ECO:0000313" key="4">
    <source>
        <dbReference type="EMBL" id="AIE85751.1"/>
    </source>
</evidence>
<dbReference type="EMBL" id="CP007139">
    <property type="protein sequence ID" value="AIE85751.1"/>
    <property type="molecule type" value="Genomic_DNA"/>
</dbReference>
<evidence type="ECO:0000256" key="2">
    <source>
        <dbReference type="ARBA" id="ARBA00023315"/>
    </source>
</evidence>
<accession>A0A068NQN8</accession>
<dbReference type="Gene3D" id="3.40.630.30">
    <property type="match status" value="1"/>
</dbReference>
<dbReference type="OrthoDB" id="9796381at2"/>
<dbReference type="Proteomes" id="UP000027982">
    <property type="component" value="Chromosome"/>
</dbReference>
<dbReference type="PROSITE" id="PS51186">
    <property type="entry name" value="GNAT"/>
    <property type="match status" value="1"/>
</dbReference>
<feature type="domain" description="N-acetyltransferase" evidence="3">
    <location>
        <begin position="1"/>
        <end position="156"/>
    </location>
</feature>
<dbReference type="Pfam" id="PF00583">
    <property type="entry name" value="Acetyltransf_1"/>
    <property type="match status" value="1"/>
</dbReference>